<reference evidence="4 5" key="1">
    <citation type="submission" date="2018-06" db="EMBL/GenBank/DDBJ databases">
        <title>Chryseolinea flavus sp. nov., a member of the phylum Bacteroidetes isolated from soil.</title>
        <authorList>
            <person name="Li Y."/>
            <person name="Wang J."/>
        </authorList>
    </citation>
    <scope>NUCLEOTIDE SEQUENCE [LARGE SCALE GENOMIC DNA]</scope>
    <source>
        <strain evidence="4 5">SDU1-6</strain>
    </source>
</reference>
<dbReference type="PROSITE" id="PS51257">
    <property type="entry name" value="PROKAR_LIPOPROTEIN"/>
    <property type="match status" value="1"/>
</dbReference>
<keyword evidence="3" id="KW-0732">Signal</keyword>
<keyword evidence="2" id="KW-0378">Hydrolase</keyword>
<feature type="signal peptide" evidence="3">
    <location>
        <begin position="1"/>
        <end position="25"/>
    </location>
</feature>
<evidence type="ECO:0000256" key="2">
    <source>
        <dbReference type="ARBA" id="ARBA00022801"/>
    </source>
</evidence>
<dbReference type="Proteomes" id="UP000251889">
    <property type="component" value="Unassembled WGS sequence"/>
</dbReference>
<dbReference type="RefSeq" id="WP_112745393.1">
    <property type="nucleotide sequence ID" value="NZ_QMFY01000001.1"/>
</dbReference>
<comment type="caution">
    <text evidence="4">The sequence shown here is derived from an EMBL/GenBank/DDBJ whole genome shotgun (WGS) entry which is preliminary data.</text>
</comment>
<dbReference type="InterPro" id="IPR000667">
    <property type="entry name" value="Peptidase_S13"/>
</dbReference>
<feature type="chain" id="PRO_5016893263" description="D-alanyl-D-alanine carboxypeptidase" evidence="3">
    <location>
        <begin position="26"/>
        <end position="430"/>
    </location>
</feature>
<protein>
    <recommendedName>
        <fullName evidence="6">D-alanyl-D-alanine carboxypeptidase</fullName>
    </recommendedName>
</protein>
<dbReference type="SUPFAM" id="SSF56601">
    <property type="entry name" value="beta-lactamase/transpeptidase-like"/>
    <property type="match status" value="1"/>
</dbReference>
<organism evidence="4 5">
    <name type="scientific">Pseudochryseolinea flava</name>
    <dbReference type="NCBI Taxonomy" id="2059302"/>
    <lineage>
        <taxon>Bacteria</taxon>
        <taxon>Pseudomonadati</taxon>
        <taxon>Bacteroidota</taxon>
        <taxon>Cytophagia</taxon>
        <taxon>Cytophagales</taxon>
        <taxon>Fulvivirgaceae</taxon>
        <taxon>Pseudochryseolinea</taxon>
    </lineage>
</organism>
<dbReference type="PANTHER" id="PTHR30023">
    <property type="entry name" value="D-ALANYL-D-ALANINE CARBOXYPEPTIDASE"/>
    <property type="match status" value="1"/>
</dbReference>
<dbReference type="OrthoDB" id="9802627at2"/>
<accession>A0A364YBL9</accession>
<dbReference type="PRINTS" id="PR00922">
    <property type="entry name" value="DADACBPTASE3"/>
</dbReference>
<dbReference type="AlphaFoldDB" id="A0A364YBL9"/>
<evidence type="ECO:0000256" key="1">
    <source>
        <dbReference type="ARBA" id="ARBA00006096"/>
    </source>
</evidence>
<dbReference type="GO" id="GO:0004185">
    <property type="term" value="F:serine-type carboxypeptidase activity"/>
    <property type="evidence" value="ECO:0007669"/>
    <property type="project" value="InterPro"/>
</dbReference>
<dbReference type="Pfam" id="PF02113">
    <property type="entry name" value="Peptidase_S13"/>
    <property type="match status" value="1"/>
</dbReference>
<gene>
    <name evidence="4" type="ORF">DQQ10_03545</name>
</gene>
<evidence type="ECO:0000313" key="4">
    <source>
        <dbReference type="EMBL" id="RAW03178.1"/>
    </source>
</evidence>
<dbReference type="GO" id="GO:0006508">
    <property type="term" value="P:proteolysis"/>
    <property type="evidence" value="ECO:0007669"/>
    <property type="project" value="InterPro"/>
</dbReference>
<keyword evidence="5" id="KW-1185">Reference proteome</keyword>
<evidence type="ECO:0000313" key="5">
    <source>
        <dbReference type="Proteomes" id="UP000251889"/>
    </source>
</evidence>
<dbReference type="Gene3D" id="3.40.710.10">
    <property type="entry name" value="DD-peptidase/beta-lactamase superfamily"/>
    <property type="match status" value="2"/>
</dbReference>
<sequence>MMRPLIILVVVASLFSSCVSSIRVALDKNLAATEARFKDHTGFVLFDPTTNEELYAYNGDRYFTPASNTKIFTFYTCLKILGDSIPGLRYIEKGDSTIFWGTGDPSFLYKYVYQNQRTWNLLKTAPGSLYFSNSNFNTAHFGPGWAWDDYNDYYSAERSPFPIYGNIFSVEIDEGGSHLKPRYFKNFQSVGTRQYRPKVERKLESNDFTYFPGRKLDTLDVPFKVDADFITTLLADTLQRKVTLVNKRMVHGAKTTYSAPADSIYKVMMVDSDNFLAEQLLLVCAGVISDTLQPEIAIKYAKKNLLADLKDSPVWVDGSGLSRYNLFTPRTLVAIWDKIYDLAPKVRLFSLLPVGGQTGTIKNWYRGKNGKPYVFAKTGTLSNNHSLSGYLVAKSGRTLIFSFMSSNYVASTSDVRRQMQIVLEEVYEHY</sequence>
<dbReference type="InterPro" id="IPR012338">
    <property type="entry name" value="Beta-lactam/transpept-like"/>
</dbReference>
<dbReference type="EMBL" id="QMFY01000001">
    <property type="protein sequence ID" value="RAW03178.1"/>
    <property type="molecule type" value="Genomic_DNA"/>
</dbReference>
<comment type="similarity">
    <text evidence="1">Belongs to the peptidase S13 family.</text>
</comment>
<evidence type="ECO:0000256" key="3">
    <source>
        <dbReference type="SAM" id="SignalP"/>
    </source>
</evidence>
<dbReference type="GO" id="GO:0000270">
    <property type="term" value="P:peptidoglycan metabolic process"/>
    <property type="evidence" value="ECO:0007669"/>
    <property type="project" value="TreeGrafter"/>
</dbReference>
<dbReference type="PANTHER" id="PTHR30023:SF0">
    <property type="entry name" value="PENICILLIN-SENSITIVE CARBOXYPEPTIDASE A"/>
    <property type="match status" value="1"/>
</dbReference>
<name>A0A364YBL9_9BACT</name>
<proteinExistence type="inferred from homology"/>
<evidence type="ECO:0008006" key="6">
    <source>
        <dbReference type="Google" id="ProtNLM"/>
    </source>
</evidence>